<dbReference type="Gene3D" id="1.25.10.10">
    <property type="entry name" value="Leucine-rich Repeat Variant"/>
    <property type="match status" value="1"/>
</dbReference>
<name>A0A7V8NWQ6_9BACT</name>
<comment type="caution">
    <text evidence="1">The sequence shown here is derived from an EMBL/GenBank/DDBJ whole genome shotgun (WGS) entry which is preliminary data.</text>
</comment>
<evidence type="ECO:0000313" key="2">
    <source>
        <dbReference type="Proteomes" id="UP000567293"/>
    </source>
</evidence>
<dbReference type="InterPro" id="IPR016024">
    <property type="entry name" value="ARM-type_fold"/>
</dbReference>
<feature type="non-terminal residue" evidence="1">
    <location>
        <position position="1"/>
    </location>
</feature>
<accession>A0A7V8NWQ6</accession>
<dbReference type="Pfam" id="PF13646">
    <property type="entry name" value="HEAT_2"/>
    <property type="match status" value="1"/>
</dbReference>
<proteinExistence type="predicted"/>
<protein>
    <submittedName>
        <fullName evidence="1">HEAT repeat domain-containing protein</fullName>
    </submittedName>
</protein>
<gene>
    <name evidence="1" type="ORF">HRJ53_28040</name>
</gene>
<dbReference type="Proteomes" id="UP000567293">
    <property type="component" value="Unassembled WGS sequence"/>
</dbReference>
<dbReference type="AlphaFoldDB" id="A0A7V8NWQ6"/>
<keyword evidence="2" id="KW-1185">Reference proteome</keyword>
<dbReference type="InterPro" id="IPR011989">
    <property type="entry name" value="ARM-like"/>
</dbReference>
<dbReference type="EMBL" id="JACDQQ010002716">
    <property type="protein sequence ID" value="MBA0088857.1"/>
    <property type="molecule type" value="Genomic_DNA"/>
</dbReference>
<organism evidence="1 2">
    <name type="scientific">Candidatus Acidiferrum panamense</name>
    <dbReference type="NCBI Taxonomy" id="2741543"/>
    <lineage>
        <taxon>Bacteria</taxon>
        <taxon>Pseudomonadati</taxon>
        <taxon>Acidobacteriota</taxon>
        <taxon>Terriglobia</taxon>
        <taxon>Candidatus Acidiferrales</taxon>
        <taxon>Candidatus Acidiferrum</taxon>
    </lineage>
</organism>
<dbReference type="SUPFAM" id="SSF48371">
    <property type="entry name" value="ARM repeat"/>
    <property type="match status" value="1"/>
</dbReference>
<evidence type="ECO:0000313" key="1">
    <source>
        <dbReference type="EMBL" id="MBA0088857.1"/>
    </source>
</evidence>
<sequence length="146" mass="16434">LRREAIRQLGLVHGVDELEQLYQTETSTDLRREILQAFFLAGNSGKLVQVAQSEKDPELRRAAIRNLGLIHSDESSNALKTIYGRETDRSLKEEVLKAFFLQGNAAALVAIARNEKDPELKKTAVSKLALMHSKEATDYLMELLQK</sequence>
<reference evidence="1" key="1">
    <citation type="submission" date="2020-06" db="EMBL/GenBank/DDBJ databases">
        <title>Legume-microbial interactions unlock mineral nutrients during tropical forest succession.</title>
        <authorList>
            <person name="Epihov D.Z."/>
        </authorList>
    </citation>
    <scope>NUCLEOTIDE SEQUENCE [LARGE SCALE GENOMIC DNA]</scope>
    <source>
        <strain evidence="1">Pan2503</strain>
    </source>
</reference>